<dbReference type="CDD" id="cd07814">
    <property type="entry name" value="SRPBCC_CalC_Aha1-like"/>
    <property type="match status" value="1"/>
</dbReference>
<proteinExistence type="inferred from homology"/>
<protein>
    <submittedName>
        <fullName evidence="3">SRPBCC domain-containing protein</fullName>
    </submittedName>
</protein>
<gene>
    <name evidence="3" type="ORF">PN838_03130</name>
</gene>
<evidence type="ECO:0000259" key="2">
    <source>
        <dbReference type="Pfam" id="PF08327"/>
    </source>
</evidence>
<dbReference type="Proteomes" id="UP001528411">
    <property type="component" value="Unassembled WGS sequence"/>
</dbReference>
<organism evidence="3 4">
    <name type="scientific">Psychrosphaera algicola</name>
    <dbReference type="NCBI Taxonomy" id="3023714"/>
    <lineage>
        <taxon>Bacteria</taxon>
        <taxon>Pseudomonadati</taxon>
        <taxon>Pseudomonadota</taxon>
        <taxon>Gammaproteobacteria</taxon>
        <taxon>Alteromonadales</taxon>
        <taxon>Pseudoalteromonadaceae</taxon>
        <taxon>Psychrosphaera</taxon>
    </lineage>
</organism>
<dbReference type="Pfam" id="PF08327">
    <property type="entry name" value="AHSA1"/>
    <property type="match status" value="1"/>
</dbReference>
<name>A0ABT5F8Z9_9GAMM</name>
<comment type="similarity">
    <text evidence="1">Belongs to the AHA1 family.</text>
</comment>
<accession>A0ABT5F8Z9</accession>
<reference evidence="3 4" key="1">
    <citation type="submission" date="2023-01" db="EMBL/GenBank/DDBJ databases">
        <title>Psychrosphaera sp. nov., isolated from marine algae.</title>
        <authorList>
            <person name="Bayburt H."/>
            <person name="Choi B.J."/>
            <person name="Kim J.M."/>
            <person name="Choi D.G."/>
            <person name="Jeon C.O."/>
        </authorList>
    </citation>
    <scope>NUCLEOTIDE SEQUENCE [LARGE SCALE GENOMIC DNA]</scope>
    <source>
        <strain evidence="3 4">G1-22</strain>
    </source>
</reference>
<dbReference type="Gene3D" id="3.30.530.20">
    <property type="match status" value="1"/>
</dbReference>
<dbReference type="InterPro" id="IPR013538">
    <property type="entry name" value="ASHA1/2-like_C"/>
</dbReference>
<sequence>MKNYEHTITVKVTPKRVFDALTKEMSNWWTDMTSTVDRTGDKTTAKFEDGTTWSFEVVKLEANRLVELFCYQADHIHPVTTPEMRREWENTTLRFSIIGKGENTDVHFTHVGLTPEVNCYSICNSGWDHFFGSAFKAYLEKQIARVNKG</sequence>
<dbReference type="RefSeq" id="WP_272179742.1">
    <property type="nucleotide sequence ID" value="NZ_JAQOMS010000002.1"/>
</dbReference>
<feature type="domain" description="Activator of Hsp90 ATPase homologue 1/2-like C-terminal" evidence="2">
    <location>
        <begin position="12"/>
        <end position="140"/>
    </location>
</feature>
<dbReference type="SUPFAM" id="SSF55961">
    <property type="entry name" value="Bet v1-like"/>
    <property type="match status" value="1"/>
</dbReference>
<evidence type="ECO:0000313" key="3">
    <source>
        <dbReference type="EMBL" id="MDC2888000.1"/>
    </source>
</evidence>
<evidence type="ECO:0000313" key="4">
    <source>
        <dbReference type="Proteomes" id="UP001528411"/>
    </source>
</evidence>
<dbReference type="InterPro" id="IPR023393">
    <property type="entry name" value="START-like_dom_sf"/>
</dbReference>
<comment type="caution">
    <text evidence="3">The sequence shown here is derived from an EMBL/GenBank/DDBJ whole genome shotgun (WGS) entry which is preliminary data.</text>
</comment>
<dbReference type="EMBL" id="JAQOMS010000002">
    <property type="protein sequence ID" value="MDC2888000.1"/>
    <property type="molecule type" value="Genomic_DNA"/>
</dbReference>
<evidence type="ECO:0000256" key="1">
    <source>
        <dbReference type="ARBA" id="ARBA00006817"/>
    </source>
</evidence>
<keyword evidence="4" id="KW-1185">Reference proteome</keyword>